<keyword evidence="2" id="KW-1185">Reference proteome</keyword>
<protein>
    <submittedName>
        <fullName evidence="1">Uncharacterized protein</fullName>
    </submittedName>
</protein>
<dbReference type="EMBL" id="BLLF01003285">
    <property type="protein sequence ID" value="GFH26911.1"/>
    <property type="molecule type" value="Genomic_DNA"/>
</dbReference>
<organism evidence="1 2">
    <name type="scientific">Haematococcus lacustris</name>
    <name type="common">Green alga</name>
    <name type="synonym">Haematococcus pluvialis</name>
    <dbReference type="NCBI Taxonomy" id="44745"/>
    <lineage>
        <taxon>Eukaryota</taxon>
        <taxon>Viridiplantae</taxon>
        <taxon>Chlorophyta</taxon>
        <taxon>core chlorophytes</taxon>
        <taxon>Chlorophyceae</taxon>
        <taxon>CS clade</taxon>
        <taxon>Chlamydomonadales</taxon>
        <taxon>Haematococcaceae</taxon>
        <taxon>Haematococcus</taxon>
    </lineage>
</organism>
<comment type="caution">
    <text evidence="1">The sequence shown here is derived from an EMBL/GenBank/DDBJ whole genome shotgun (WGS) entry which is preliminary data.</text>
</comment>
<evidence type="ECO:0000313" key="1">
    <source>
        <dbReference type="EMBL" id="GFH26911.1"/>
    </source>
</evidence>
<accession>A0A699ZWR6</accession>
<sequence length="154" mass="17277">MSRAPLRHSHAEGRTNVHCAFLYQMTCLASRSLQPRQATRCSKSRKSVLLLRAHLKSTSSEARTAPSVPRDVMAAASSASFLPVQQHVSAGSWLEAVVRLAFPQNTSHVTEEDMEWVREFGQYLDPAEELGHKHSMYVSHLAERLATEPPRTQR</sequence>
<dbReference type="AlphaFoldDB" id="A0A699ZWR6"/>
<proteinExistence type="predicted"/>
<dbReference type="Proteomes" id="UP000485058">
    <property type="component" value="Unassembled WGS sequence"/>
</dbReference>
<gene>
    <name evidence="1" type="ORF">HaLaN_25143</name>
</gene>
<reference evidence="1 2" key="1">
    <citation type="submission" date="2020-02" db="EMBL/GenBank/DDBJ databases">
        <title>Draft genome sequence of Haematococcus lacustris strain NIES-144.</title>
        <authorList>
            <person name="Morimoto D."/>
            <person name="Nakagawa S."/>
            <person name="Yoshida T."/>
            <person name="Sawayama S."/>
        </authorList>
    </citation>
    <scope>NUCLEOTIDE SEQUENCE [LARGE SCALE GENOMIC DNA]</scope>
    <source>
        <strain evidence="1 2">NIES-144</strain>
    </source>
</reference>
<name>A0A699ZWR6_HAELA</name>
<evidence type="ECO:0000313" key="2">
    <source>
        <dbReference type="Proteomes" id="UP000485058"/>
    </source>
</evidence>
<feature type="non-terminal residue" evidence="1">
    <location>
        <position position="1"/>
    </location>
</feature>